<keyword evidence="7" id="KW-1185">Reference proteome</keyword>
<dbReference type="Pfam" id="PF01943">
    <property type="entry name" value="Polysacc_synt"/>
    <property type="match status" value="1"/>
</dbReference>
<feature type="transmembrane region" description="Helical" evidence="5">
    <location>
        <begin position="448"/>
        <end position="467"/>
    </location>
</feature>
<dbReference type="PANTHER" id="PTHR43424">
    <property type="entry name" value="LOCUS PUTATIVE PROTEIN 1-RELATED"/>
    <property type="match status" value="1"/>
</dbReference>
<evidence type="ECO:0000256" key="2">
    <source>
        <dbReference type="ARBA" id="ARBA00022692"/>
    </source>
</evidence>
<evidence type="ECO:0000313" key="6">
    <source>
        <dbReference type="EMBL" id="VTU07526.1"/>
    </source>
</evidence>
<feature type="transmembrane region" description="Helical" evidence="5">
    <location>
        <begin position="147"/>
        <end position="166"/>
    </location>
</feature>
<name>A0ABY6TIX3_9PAST</name>
<dbReference type="RefSeq" id="WP_135709740.1">
    <property type="nucleotide sequence ID" value="NZ_CABFKI010000005.1"/>
</dbReference>
<dbReference type="GeneID" id="86155310"/>
<organism evidence="6 7">
    <name type="scientific">Actinobacillus porcinus</name>
    <dbReference type="NCBI Taxonomy" id="51048"/>
    <lineage>
        <taxon>Bacteria</taxon>
        <taxon>Pseudomonadati</taxon>
        <taxon>Pseudomonadota</taxon>
        <taxon>Gammaproteobacteria</taxon>
        <taxon>Pasteurellales</taxon>
        <taxon>Pasteurellaceae</taxon>
        <taxon>Actinobacillus</taxon>
    </lineage>
</organism>
<evidence type="ECO:0000256" key="4">
    <source>
        <dbReference type="ARBA" id="ARBA00023136"/>
    </source>
</evidence>
<feature type="transmembrane region" description="Helical" evidence="5">
    <location>
        <begin position="360"/>
        <end position="378"/>
    </location>
</feature>
<feature type="transmembrane region" description="Helical" evidence="5">
    <location>
        <begin position="384"/>
        <end position="401"/>
    </location>
</feature>
<feature type="transmembrane region" description="Helical" evidence="5">
    <location>
        <begin position="12"/>
        <end position="33"/>
    </location>
</feature>
<proteinExistence type="predicted"/>
<feature type="transmembrane region" description="Helical" evidence="5">
    <location>
        <begin position="323"/>
        <end position="348"/>
    </location>
</feature>
<protein>
    <submittedName>
        <fullName evidence="6">Flippase Wzx</fullName>
    </submittedName>
</protein>
<reference evidence="6 7" key="1">
    <citation type="submission" date="2019-05" db="EMBL/GenBank/DDBJ databases">
        <authorList>
            <consortium name="Pathogen Informatics"/>
        </authorList>
    </citation>
    <scope>NUCLEOTIDE SEQUENCE [LARGE SCALE GENOMIC DNA]</scope>
    <source>
        <strain evidence="6 7">NM319</strain>
    </source>
</reference>
<evidence type="ECO:0000256" key="5">
    <source>
        <dbReference type="SAM" id="Phobius"/>
    </source>
</evidence>
<dbReference type="InterPro" id="IPR052556">
    <property type="entry name" value="PolySynth_Transporter"/>
</dbReference>
<feature type="transmembrane region" description="Helical" evidence="5">
    <location>
        <begin position="117"/>
        <end position="138"/>
    </location>
</feature>
<keyword evidence="3 5" id="KW-1133">Transmembrane helix</keyword>
<dbReference type="Proteomes" id="UP000308167">
    <property type="component" value="Unassembled WGS sequence"/>
</dbReference>
<sequence>MKLNVKGIKYNFIMNLILTTSNFLFPLITFPYVSRVLLPEGVGRVAFAQSIIEYFSVIATFGVVGYGVRACAQARDDKERLSKTVHEIFIINLIMAGISYILFFILLYSVARIHQDFSLFLVVSLSILFTVLGIEWLYKGIENYQYITIRSIIFKFISLALIFIFVKDKGDYIYFAGISVFALVGSSILNLINARKIIFFKRYENYELRKHFLPMLFLCLTSLSYALYITANETILGFLSNHQNVGIFSVALRVKGILLTFIVALGVVLMPRLSYYIENNLMEEFIDVLNKSMSFIIFISFPTAVFFYVYSQEVISVLVGNDFINSILILKVIIWGIVVTGITNVLGVQVLLPLKKDKQFFLSIFCAAILNITLNFILVPKLGALGSAISLLSAEILVLLIQMYMLRSMLVNIFRKIEYTKIAIACIVTLCITVPISSYIIYFENNLFKILVSSVLFYMAYLFLLYIMKEKNISYVLDVLSTKLKR</sequence>
<accession>A0ABY6TIX3</accession>
<keyword evidence="4 5" id="KW-0472">Membrane</keyword>
<comment type="subcellular location">
    <subcellularLocation>
        <location evidence="1">Membrane</location>
        <topology evidence="1">Multi-pass membrane protein</topology>
    </subcellularLocation>
</comment>
<feature type="transmembrane region" description="Helical" evidence="5">
    <location>
        <begin position="212"/>
        <end position="230"/>
    </location>
</feature>
<feature type="transmembrane region" description="Helical" evidence="5">
    <location>
        <begin position="250"/>
        <end position="271"/>
    </location>
</feature>
<feature type="transmembrane region" description="Helical" evidence="5">
    <location>
        <begin position="45"/>
        <end position="68"/>
    </location>
</feature>
<dbReference type="CDD" id="cd13128">
    <property type="entry name" value="MATE_Wzx_like"/>
    <property type="match status" value="1"/>
</dbReference>
<evidence type="ECO:0000256" key="3">
    <source>
        <dbReference type="ARBA" id="ARBA00022989"/>
    </source>
</evidence>
<comment type="caution">
    <text evidence="6">The sequence shown here is derived from an EMBL/GenBank/DDBJ whole genome shotgun (WGS) entry which is preliminary data.</text>
</comment>
<dbReference type="PANTHER" id="PTHR43424:SF1">
    <property type="entry name" value="LOCUS PUTATIVE PROTEIN 1-RELATED"/>
    <property type="match status" value="1"/>
</dbReference>
<feature type="transmembrane region" description="Helical" evidence="5">
    <location>
        <begin position="292"/>
        <end position="311"/>
    </location>
</feature>
<dbReference type="EMBL" id="CABFKI010000005">
    <property type="protein sequence ID" value="VTU07526.1"/>
    <property type="molecule type" value="Genomic_DNA"/>
</dbReference>
<dbReference type="InterPro" id="IPR002797">
    <property type="entry name" value="Polysacc_synth"/>
</dbReference>
<keyword evidence="2 5" id="KW-0812">Transmembrane</keyword>
<feature type="transmembrane region" description="Helical" evidence="5">
    <location>
        <begin position="172"/>
        <end position="192"/>
    </location>
</feature>
<gene>
    <name evidence="6" type="primary">wzx</name>
    <name evidence="6" type="ORF">SAMEA1410922_00912</name>
</gene>
<evidence type="ECO:0000313" key="7">
    <source>
        <dbReference type="Proteomes" id="UP000308167"/>
    </source>
</evidence>
<feature type="transmembrane region" description="Helical" evidence="5">
    <location>
        <begin position="422"/>
        <end position="442"/>
    </location>
</feature>
<evidence type="ECO:0000256" key="1">
    <source>
        <dbReference type="ARBA" id="ARBA00004141"/>
    </source>
</evidence>
<feature type="transmembrane region" description="Helical" evidence="5">
    <location>
        <begin position="89"/>
        <end position="111"/>
    </location>
</feature>